<dbReference type="InterPro" id="IPR048266">
    <property type="entry name" value="Rax2-like_second"/>
</dbReference>
<dbReference type="Pfam" id="PF20843">
    <property type="entry name" value="Rax2_3"/>
    <property type="match status" value="1"/>
</dbReference>
<keyword evidence="4" id="KW-0472">Membrane</keyword>
<gene>
    <name evidence="7" type="primary">rax2</name>
    <name evidence="7" type="ORF">Hypma_008107</name>
</gene>
<proteinExistence type="predicted"/>
<dbReference type="InterPro" id="IPR015915">
    <property type="entry name" value="Kelch-typ_b-propeller"/>
</dbReference>
<dbReference type="Pfam" id="PF12768">
    <property type="entry name" value="Rax2"/>
    <property type="match status" value="1"/>
</dbReference>
<evidence type="ECO:0000256" key="5">
    <source>
        <dbReference type="SAM" id="SignalP"/>
    </source>
</evidence>
<evidence type="ECO:0000313" key="8">
    <source>
        <dbReference type="Proteomes" id="UP000076154"/>
    </source>
</evidence>
<dbReference type="GO" id="GO:1902929">
    <property type="term" value="C:plasma membrane of growing cell tip"/>
    <property type="evidence" value="ECO:0007669"/>
    <property type="project" value="TreeGrafter"/>
</dbReference>
<organism evidence="7 8">
    <name type="scientific">Hypsizygus marmoreus</name>
    <name type="common">White beech mushroom</name>
    <name type="synonym">Agaricus marmoreus</name>
    <dbReference type="NCBI Taxonomy" id="39966"/>
    <lineage>
        <taxon>Eukaryota</taxon>
        <taxon>Fungi</taxon>
        <taxon>Dikarya</taxon>
        <taxon>Basidiomycota</taxon>
        <taxon>Agaricomycotina</taxon>
        <taxon>Agaricomycetes</taxon>
        <taxon>Agaricomycetidae</taxon>
        <taxon>Agaricales</taxon>
        <taxon>Tricholomatineae</taxon>
        <taxon>Lyophyllaceae</taxon>
        <taxon>Hypsizygus</taxon>
    </lineage>
</organism>
<evidence type="ECO:0000313" key="7">
    <source>
        <dbReference type="EMBL" id="RDB25199.1"/>
    </source>
</evidence>
<feature type="signal peptide" evidence="5">
    <location>
        <begin position="1"/>
        <end position="19"/>
    </location>
</feature>
<dbReference type="Pfam" id="PF20842">
    <property type="entry name" value="Rax2_2"/>
    <property type="match status" value="1"/>
</dbReference>
<feature type="transmembrane region" description="Helical" evidence="4">
    <location>
        <begin position="1207"/>
        <end position="1228"/>
    </location>
</feature>
<dbReference type="PANTHER" id="PTHR31778:SF2">
    <property type="entry name" value="BUD SITE SELECTION PROTEIN RAX2"/>
    <property type="match status" value="1"/>
</dbReference>
<dbReference type="SMART" id="SM00326">
    <property type="entry name" value="SH3"/>
    <property type="match status" value="1"/>
</dbReference>
<accession>A0A369JSE5</accession>
<dbReference type="Gene3D" id="2.30.30.40">
    <property type="entry name" value="SH3 Domains"/>
    <property type="match status" value="1"/>
</dbReference>
<feature type="compositionally biased region" description="Basic and acidic residues" evidence="3">
    <location>
        <begin position="1322"/>
        <end position="1337"/>
    </location>
</feature>
<keyword evidence="4" id="KW-1133">Transmembrane helix</keyword>
<dbReference type="Proteomes" id="UP000076154">
    <property type="component" value="Unassembled WGS sequence"/>
</dbReference>
<feature type="chain" id="PRO_5016603791" evidence="5">
    <location>
        <begin position="20"/>
        <end position="1418"/>
    </location>
</feature>
<name>A0A369JSE5_HYPMA</name>
<evidence type="ECO:0000256" key="2">
    <source>
        <dbReference type="PROSITE-ProRule" id="PRU00192"/>
    </source>
</evidence>
<evidence type="ECO:0000256" key="1">
    <source>
        <dbReference type="ARBA" id="ARBA00022443"/>
    </source>
</evidence>
<feature type="transmembrane region" description="Helical" evidence="4">
    <location>
        <begin position="1240"/>
        <end position="1271"/>
    </location>
</feature>
<evidence type="ECO:0000256" key="4">
    <source>
        <dbReference type="SAM" id="Phobius"/>
    </source>
</evidence>
<feature type="region of interest" description="Disordered" evidence="3">
    <location>
        <begin position="1311"/>
        <end position="1343"/>
    </location>
</feature>
<dbReference type="SUPFAM" id="SSF50044">
    <property type="entry name" value="SH3-domain"/>
    <property type="match status" value="1"/>
</dbReference>
<feature type="domain" description="SH3" evidence="6">
    <location>
        <begin position="1361"/>
        <end position="1418"/>
    </location>
</feature>
<dbReference type="Gene3D" id="2.120.10.80">
    <property type="entry name" value="Kelch-type beta propeller"/>
    <property type="match status" value="1"/>
</dbReference>
<keyword evidence="5" id="KW-0732">Signal</keyword>
<dbReference type="InterPro" id="IPR001452">
    <property type="entry name" value="SH3_domain"/>
</dbReference>
<comment type="caution">
    <text evidence="7">The sequence shown here is derived from an EMBL/GenBank/DDBJ whole genome shotgun (WGS) entry which is preliminary data.</text>
</comment>
<dbReference type="OrthoDB" id="2503993at2759"/>
<dbReference type="STRING" id="39966.A0A369JSE5"/>
<reference evidence="7" key="1">
    <citation type="submission" date="2018-04" db="EMBL/GenBank/DDBJ databases">
        <title>Whole genome sequencing of Hypsizygus marmoreus.</title>
        <authorList>
            <person name="Choi I.-G."/>
            <person name="Min B."/>
            <person name="Kim J.-G."/>
            <person name="Kim S."/>
            <person name="Oh Y.-L."/>
            <person name="Kong W.-S."/>
            <person name="Park H."/>
            <person name="Jeong J."/>
            <person name="Song E.-S."/>
        </authorList>
    </citation>
    <scope>NUCLEOTIDE SEQUENCE [LARGE SCALE GENOMIC DNA]</scope>
    <source>
        <strain evidence="7">51987-8</strain>
    </source>
</reference>
<keyword evidence="1 2" id="KW-0728">SH3 domain</keyword>
<keyword evidence="4" id="KW-0812">Transmembrane</keyword>
<dbReference type="EMBL" id="LUEZ02000041">
    <property type="protein sequence ID" value="RDB25199.1"/>
    <property type="molecule type" value="Genomic_DNA"/>
</dbReference>
<dbReference type="PROSITE" id="PS50002">
    <property type="entry name" value="SH3"/>
    <property type="match status" value="1"/>
</dbReference>
<dbReference type="SUPFAM" id="SSF50965">
    <property type="entry name" value="Galactose oxidase, central domain"/>
    <property type="match status" value="2"/>
</dbReference>
<dbReference type="PANTHER" id="PTHR31778">
    <property type="entry name" value="BUD SITE SELECTION PROTEIN RAX2"/>
    <property type="match status" value="1"/>
</dbReference>
<evidence type="ECO:0000256" key="3">
    <source>
        <dbReference type="SAM" id="MobiDB-lite"/>
    </source>
</evidence>
<feature type="region of interest" description="Disordered" evidence="3">
    <location>
        <begin position="554"/>
        <end position="578"/>
    </location>
</feature>
<feature type="compositionally biased region" description="Gly residues" evidence="3">
    <location>
        <begin position="559"/>
        <end position="575"/>
    </location>
</feature>
<dbReference type="FunCoup" id="A0A369JSE5">
    <property type="interactions" value="5"/>
</dbReference>
<dbReference type="InterPro" id="IPR048265">
    <property type="entry name" value="Rax2-like_third"/>
</dbReference>
<sequence>MSPPSVLLVLSLVTHVALAALPQVDFDRMGNVGLTGAFAGLDLFNNDSISFDPSTSTLLSRSSDGALVPLGATNSGGRISAGCALGDVFYLAGSFSSVAGSSISNVASYTPETGAFAALGTGGPNGEVNALFCDAKDKKVWVGGSFTSPGASVAIWDPKSTSWSSAPFTGLSGAQSKVLSITSNSTDSSIFFAGSFITAFQGNGSTILNGTNNPNVPSSSGATPFSSSLVPIPLQDAQVDGSPSSLDAQFGNIKNILCPAGDDGPGNSWFAADGNTAVVTVRTFTFISANGVRLGNTFLSNHGTTGFSVTTIPDNKVQTLHYRDPTTGQTQTCSNPCPLSTDSSLLYQDFLFDNTLTITGVQMRLSEFSGAAPGLHLLQLLSSGAFASSVDSNNRASCFAPNPSNTTRTGDWVAKVAKTDIAGTIQTVLVASVNVGTSPSSGPSFTWIPYVSASGNYDINLLIPGCTNLQDCGLRTTVKITVFPGEGLQPWVSTVSQRNEEDATVLIYSGPILPSSPDFVTTISMTLDDNPVGPGQAGKYEIVADRVQMVLKSVDGSSDGSGGGNGSPSGQGTNNGFGFFEWPRNHAGSAVDATETLPNSTVTSLDALGFDLFKAAGGSNGLSFANPAAIASVVHHPSGSIFVAGNFSLSSGTASGSANIVVFKSGALERLADNGLNGPITSMVLSGDQLFVGGGFSDALSGSARGTLRGVAVYEIQKAAWSPLGAGLNGRVSSLGLTNGQVQVAGNFTKVLTSTDDSTGTSAAGFATWDMKTGAWVNSGGFLVGSMTFVGNGTSTTQLIAGNVAASQKFGASGMVLLKNGDSNGPKVTPLGVQLDSAVSGGISGSNPIARRSHLPRATTWISHVKLSKLKLFSRQTTSTQLSPLPASLASPAPAVLAGTFWTNTSSSVEVAIIGGNFSFHSLDSSTPSEAVALYDPASTTLRGLQGSQVNGTVRALLVDGSQLYVGGQFTIQGTNTDGLAIYDLLKQEWDSNSIQALQAGTGSSVVVRSITKSTSKANAVIVAGTFSQAGSLRCQSVCLYDTSSKQWNALGNGIQGEVSSVAYAGKNQELLIASGSIALSDNTVSNVAQFSFPNGTWTALGSSRDLPGPVTAIEVNNGNASSIFAAGRITDGSSSFLSFWNGAGWATLGSTLKGNTTVSQLTMVPLQDTHAANGVIEPDRMLLVSGLLDDSSFGTASSALFDGQAFIPYIVSTSASGSAGAVASLFRSFSTFSFNRRRFLATGVVILISIAIAAGVVFLLALIGILWTLLSRRDDKLSKFDAADDDDDDSTHHRPSSLLEHINAATRTTILGSSPFGNPSGEKEEEKIAKDTHDPFGPDASNYMRAETPSDAVGGLMAEETSRPAHARYSFDGTGEGELPMSAGAEVEVLDDRDPAWWYARDVRTGQEGVVPAAYLY</sequence>
<dbReference type="InParanoid" id="A0A369JSE5"/>
<dbReference type="InterPro" id="IPR036028">
    <property type="entry name" value="SH3-like_dom_sf"/>
</dbReference>
<keyword evidence="8" id="KW-1185">Reference proteome</keyword>
<protein>
    <submittedName>
        <fullName evidence="7">Polarized growth protein rax2</fullName>
    </submittedName>
</protein>
<dbReference type="Pfam" id="PF00018">
    <property type="entry name" value="SH3_1"/>
    <property type="match status" value="1"/>
</dbReference>
<dbReference type="InterPro" id="IPR024982">
    <property type="entry name" value="Rax2-like_C"/>
</dbReference>
<evidence type="ECO:0000259" key="6">
    <source>
        <dbReference type="PROSITE" id="PS50002"/>
    </source>
</evidence>
<dbReference type="InterPro" id="IPR011043">
    <property type="entry name" value="Gal_Oxase/kelch_b-propeller"/>
</dbReference>